<dbReference type="GeneID" id="24607703"/>
<dbReference type="EMBL" id="KM236247">
    <property type="protein sequence ID" value="AIW03659.1"/>
    <property type="molecule type" value="Genomic_DNA"/>
</dbReference>
<dbReference type="Proteomes" id="UP000030208">
    <property type="component" value="Segment"/>
</dbReference>
<evidence type="ECO:0000313" key="2">
    <source>
        <dbReference type="EMBL" id="AIW03659.1"/>
    </source>
</evidence>
<protein>
    <submittedName>
        <fullName evidence="2">Uncharacterized protein</fullName>
    </submittedName>
</protein>
<dbReference type="KEGG" id="vg:24607703"/>
<gene>
    <name evidence="2" type="ORF">CPT_Pascal24</name>
</gene>
<dbReference type="RefSeq" id="YP_009151492.1">
    <property type="nucleotide sequence ID" value="NC_027372.1"/>
</dbReference>
<accession>A0A0A0RPU8</accession>
<evidence type="ECO:0000313" key="3">
    <source>
        <dbReference type="Proteomes" id="UP000030208"/>
    </source>
</evidence>
<evidence type="ECO:0000256" key="1">
    <source>
        <dbReference type="SAM" id="Phobius"/>
    </source>
</evidence>
<sequence length="55" mass="6088">MLTVALSGLVFVGITIAEKKKWLDPERVKTIINIGMAAGIAGFALYFIHMLKHFL</sequence>
<keyword evidence="1" id="KW-0472">Membrane</keyword>
<keyword evidence="1" id="KW-1133">Transmembrane helix</keyword>
<name>A0A0A0RPU8_9CAUD</name>
<reference evidence="2 3" key="1">
    <citation type="journal article" date="2015" name="Genome Announc.">
        <title>Complete Genome of Bacillus megaterium Podophage Pascal.</title>
        <authorList>
            <person name="Snowden J.D."/>
            <person name="Vega Gonzalez A.E."/>
            <person name="Maroun J.W."/>
            <person name="Hernandez A.C."/>
            <person name="Kuty Everett G.F."/>
        </authorList>
    </citation>
    <scope>NUCLEOTIDE SEQUENCE [LARGE SCALE GENOMIC DNA]</scope>
</reference>
<keyword evidence="3" id="KW-1185">Reference proteome</keyword>
<proteinExistence type="predicted"/>
<keyword evidence="1" id="KW-0812">Transmembrane</keyword>
<organism evidence="2 3">
    <name type="scientific">Bacillus phage Pascal</name>
    <dbReference type="NCBI Taxonomy" id="1540092"/>
    <lineage>
        <taxon>Viruses</taxon>
        <taxon>Duplodnaviria</taxon>
        <taxon>Heunggongvirae</taxon>
        <taxon>Uroviricota</taxon>
        <taxon>Caudoviricetes</taxon>
        <taxon>Pagevirus</taxon>
        <taxon>Pagevirus pascal</taxon>
    </lineage>
</organism>
<feature type="transmembrane region" description="Helical" evidence="1">
    <location>
        <begin position="27"/>
        <end position="48"/>
    </location>
</feature>